<dbReference type="PATRIC" id="fig|1388761.3.peg.1104"/>
<accession>U5CHI3</accession>
<dbReference type="EMBL" id="AXDC01000012">
    <property type="protein sequence ID" value="ERM92370.1"/>
    <property type="molecule type" value="Genomic_DNA"/>
</dbReference>
<gene>
    <name evidence="1" type="ORF">O163_05515</name>
</gene>
<protein>
    <submittedName>
        <fullName evidence="1">Uncharacterized protein</fullName>
    </submittedName>
</protein>
<name>U5CHI3_CALSX</name>
<dbReference type="Proteomes" id="UP000016856">
    <property type="component" value="Unassembled WGS sequence"/>
</dbReference>
<dbReference type="AlphaFoldDB" id="U5CHI3"/>
<sequence>MRRVLCFFKYKAKEERRRRKMLSKKEDARHQIEFISIDQLIPQDHF</sequence>
<comment type="caution">
    <text evidence="1">The sequence shown here is derived from an EMBL/GenBank/DDBJ whole genome shotgun (WGS) entry which is preliminary data.</text>
</comment>
<organism evidence="1 2">
    <name type="scientific">Caldanaerobacter subterraneus subsp. yonseiensis KB-1</name>
    <dbReference type="NCBI Taxonomy" id="1388761"/>
    <lineage>
        <taxon>Bacteria</taxon>
        <taxon>Bacillati</taxon>
        <taxon>Bacillota</taxon>
        <taxon>Clostridia</taxon>
        <taxon>Thermoanaerobacterales</taxon>
        <taxon>Thermoanaerobacteraceae</taxon>
        <taxon>Caldanaerobacter</taxon>
    </lineage>
</organism>
<evidence type="ECO:0000313" key="1">
    <source>
        <dbReference type="EMBL" id="ERM92370.1"/>
    </source>
</evidence>
<evidence type="ECO:0000313" key="2">
    <source>
        <dbReference type="Proteomes" id="UP000016856"/>
    </source>
</evidence>
<proteinExistence type="predicted"/>
<reference evidence="1 2" key="1">
    <citation type="journal article" date="2013" name="Genome Announc.">
        <title>Draft Genome Sequence of an Anaerobic and Extremophilic Bacterium, Caldanaerobacter yonseiensis, Isolated from a Geothermal Hot Stream.</title>
        <authorList>
            <person name="Lee S.J."/>
            <person name="Lee Y.J."/>
            <person name="Park G.S."/>
            <person name="Kim B.C."/>
            <person name="Lee S.J."/>
            <person name="Shin J.H."/>
            <person name="Lee D.W."/>
        </authorList>
    </citation>
    <scope>NUCLEOTIDE SEQUENCE [LARGE SCALE GENOMIC DNA]</scope>
    <source>
        <strain evidence="1 2">KB-1</strain>
    </source>
</reference>